<evidence type="ECO:0000313" key="2">
    <source>
        <dbReference type="Proteomes" id="UP001501285"/>
    </source>
</evidence>
<name>A0ABN2UGT4_9MICO</name>
<evidence type="ECO:0000313" key="1">
    <source>
        <dbReference type="EMBL" id="GAA2036846.1"/>
    </source>
</evidence>
<sequence length="108" mass="10771">MSVACGAAVVLGGCTSASGSPPAGTSAGTPVELSTHCGIRFLQVGDDWFERVGGPLARDGNPPPGWGNPTQPGRVTRAGRDAVFTDDAGHHELFGRVSAPPASATACA</sequence>
<reference evidence="1 2" key="1">
    <citation type="journal article" date="2019" name="Int. J. Syst. Evol. Microbiol.">
        <title>The Global Catalogue of Microorganisms (GCM) 10K type strain sequencing project: providing services to taxonomists for standard genome sequencing and annotation.</title>
        <authorList>
            <consortium name="The Broad Institute Genomics Platform"/>
            <consortium name="The Broad Institute Genome Sequencing Center for Infectious Disease"/>
            <person name="Wu L."/>
            <person name="Ma J."/>
        </authorList>
    </citation>
    <scope>NUCLEOTIDE SEQUENCE [LARGE SCALE GENOMIC DNA]</scope>
    <source>
        <strain evidence="1 2">JCM 14283</strain>
    </source>
</reference>
<evidence type="ECO:0008006" key="3">
    <source>
        <dbReference type="Google" id="ProtNLM"/>
    </source>
</evidence>
<dbReference type="EMBL" id="BAAANB010000021">
    <property type="protein sequence ID" value="GAA2036846.1"/>
    <property type="molecule type" value="Genomic_DNA"/>
</dbReference>
<keyword evidence="2" id="KW-1185">Reference proteome</keyword>
<accession>A0ABN2UGT4</accession>
<organism evidence="1 2">
    <name type="scientific">Terrabacter terrae</name>
    <dbReference type="NCBI Taxonomy" id="318434"/>
    <lineage>
        <taxon>Bacteria</taxon>
        <taxon>Bacillati</taxon>
        <taxon>Actinomycetota</taxon>
        <taxon>Actinomycetes</taxon>
        <taxon>Micrococcales</taxon>
        <taxon>Intrasporangiaceae</taxon>
        <taxon>Terrabacter</taxon>
    </lineage>
</organism>
<proteinExistence type="predicted"/>
<dbReference type="Proteomes" id="UP001501285">
    <property type="component" value="Unassembled WGS sequence"/>
</dbReference>
<comment type="caution">
    <text evidence="1">The sequence shown here is derived from an EMBL/GenBank/DDBJ whole genome shotgun (WGS) entry which is preliminary data.</text>
</comment>
<gene>
    <name evidence="1" type="ORF">GCM10009740_30410</name>
</gene>
<protein>
    <recommendedName>
        <fullName evidence="3">Lipoprotein</fullName>
    </recommendedName>
</protein>